<dbReference type="EMBL" id="CP103305">
    <property type="protein sequence ID" value="UVS69131.1"/>
    <property type="molecule type" value="Genomic_DNA"/>
</dbReference>
<dbReference type="Proteomes" id="UP001059771">
    <property type="component" value="Chromosome"/>
</dbReference>
<dbReference type="AlphaFoldDB" id="A0A977IE66"/>
<dbReference type="PANTHER" id="PTHR35866">
    <property type="entry name" value="PUTATIVE-RELATED"/>
    <property type="match status" value="1"/>
</dbReference>
<organism evidence="1">
    <name type="scientific">Nitrososphaera viennensis</name>
    <dbReference type="NCBI Taxonomy" id="1034015"/>
    <lineage>
        <taxon>Archaea</taxon>
        <taxon>Nitrososphaerota</taxon>
        <taxon>Nitrososphaeria</taxon>
        <taxon>Nitrososphaerales</taxon>
        <taxon>Nitrososphaeraceae</taxon>
        <taxon>Nitrososphaera</taxon>
    </lineage>
</organism>
<sequence length="208" mass="22920">MHNTTRAGRKKQRPVKKTKFACVQGCSDCCIYREYYPSPDFGKIGVLLLPEEKSKMEKLAKEKGLEVRIVPRLAVGDMAGPEKIIAYQMMGKQEDGDLCPFLDLEKRSPHGGFACGIYALKPLACSAYPVVDAGSNNNNRYATLDPHCQFCKHNHNSTKAGLEGLESELESLSKIKAAVRAENGVHVWRYATATGQQATLGEGWVLES</sequence>
<protein>
    <submittedName>
        <fullName evidence="1">YkgJ family cysteine cluster protein</fullName>
    </submittedName>
</protein>
<proteinExistence type="predicted"/>
<dbReference type="Pfam" id="PF03692">
    <property type="entry name" value="CxxCxxCC"/>
    <property type="match status" value="1"/>
</dbReference>
<dbReference type="PANTHER" id="PTHR35866:SF2">
    <property type="entry name" value="YKGJ FAMILY CYSTEINE CLUSTER PROTEIN"/>
    <property type="match status" value="1"/>
</dbReference>
<dbReference type="InterPro" id="IPR005358">
    <property type="entry name" value="Puta_zinc/iron-chelating_dom"/>
</dbReference>
<dbReference type="GeneID" id="74948204"/>
<evidence type="ECO:0000313" key="1">
    <source>
        <dbReference type="EMBL" id="UVS69131.1"/>
    </source>
</evidence>
<dbReference type="RefSeq" id="WP_075055844.1">
    <property type="nucleotide sequence ID" value="NZ_CP103305.1"/>
</dbReference>
<reference evidence="1" key="1">
    <citation type="submission" date="2022-08" db="EMBL/GenBank/DDBJ databases">
        <title>Dynamic responses of ammonia-oxidizing microbial communities induced by reactive oxygen species (ROS) in fluctuating redox aquifers.</title>
        <authorList>
            <person name="Wang P."/>
            <person name="Wang H."/>
        </authorList>
    </citation>
    <scope>NUCLEOTIDE SEQUENCE</scope>
    <source>
        <strain evidence="1">PLX03</strain>
    </source>
</reference>
<gene>
    <name evidence="1" type="ORF">NWT39_14660</name>
</gene>
<name>A0A977IE66_9ARCH</name>
<accession>A0A977IE66</accession>